<accession>A0ABU3NVY9</accession>
<dbReference type="Proteomes" id="UP001254848">
    <property type="component" value="Unassembled WGS sequence"/>
</dbReference>
<evidence type="ECO:0000313" key="2">
    <source>
        <dbReference type="EMBL" id="MDT8900987.1"/>
    </source>
</evidence>
<dbReference type="RefSeq" id="WP_413779516.1">
    <property type="nucleotide sequence ID" value="NZ_JAUOZS010000001.1"/>
</dbReference>
<feature type="region of interest" description="Disordered" evidence="1">
    <location>
        <begin position="1"/>
        <end position="22"/>
    </location>
</feature>
<gene>
    <name evidence="2" type="ORF">Q4T40_07045</name>
</gene>
<comment type="caution">
    <text evidence="2">The sequence shown here is derived from an EMBL/GenBank/DDBJ whole genome shotgun (WGS) entry which is preliminary data.</text>
</comment>
<protein>
    <submittedName>
        <fullName evidence="2">Uncharacterized protein</fullName>
    </submittedName>
</protein>
<keyword evidence="3" id="KW-1185">Reference proteome</keyword>
<sequence length="114" mass="12760">MRGQRKDKRNRTVQPPRDVEGDDAVKLAKPVSKNKPLRMLKRIVSNPDFGYQCMVVLLGLTQNNVSMDRRIDTMSSSIETLRNITGVLTNATQSLKTAAEAPRQIRRLVKPGDG</sequence>
<dbReference type="EMBL" id="JAUOZS010000001">
    <property type="protein sequence ID" value="MDT8900987.1"/>
    <property type="molecule type" value="Genomic_DNA"/>
</dbReference>
<evidence type="ECO:0000313" key="3">
    <source>
        <dbReference type="Proteomes" id="UP001254848"/>
    </source>
</evidence>
<proteinExistence type="predicted"/>
<name>A0ABU3NVY9_9FIRM</name>
<feature type="compositionally biased region" description="Basic residues" evidence="1">
    <location>
        <begin position="1"/>
        <end position="11"/>
    </location>
</feature>
<organism evidence="2 3">
    <name type="scientific">Anaeroselena agilis</name>
    <dbReference type="NCBI Taxonomy" id="3063788"/>
    <lineage>
        <taxon>Bacteria</taxon>
        <taxon>Bacillati</taxon>
        <taxon>Bacillota</taxon>
        <taxon>Negativicutes</taxon>
        <taxon>Acetonemataceae</taxon>
        <taxon>Anaeroselena</taxon>
    </lineage>
</organism>
<evidence type="ECO:0000256" key="1">
    <source>
        <dbReference type="SAM" id="MobiDB-lite"/>
    </source>
</evidence>
<reference evidence="2 3" key="1">
    <citation type="submission" date="2023-07" db="EMBL/GenBank/DDBJ databases">
        <title>The novel representative of Negativicutes class, Anaeroselena agilis gen. nov. sp. nov.</title>
        <authorList>
            <person name="Prokofeva M.I."/>
            <person name="Elcheninov A.G."/>
            <person name="Klyukina A."/>
            <person name="Kublanov I.V."/>
            <person name="Frolov E.N."/>
            <person name="Podosokorskaya O.A."/>
        </authorList>
    </citation>
    <scope>NUCLEOTIDE SEQUENCE [LARGE SCALE GENOMIC DNA]</scope>
    <source>
        <strain evidence="2 3">4137-cl</strain>
    </source>
</reference>